<keyword evidence="6 16" id="KW-0812">Transmembrane</keyword>
<protein>
    <recommendedName>
        <fullName evidence="4">RING-type E3 ubiquitin transferase</fullName>
        <ecNumber evidence="4">2.3.2.27</ecNumber>
    </recommendedName>
</protein>
<dbReference type="EC" id="2.3.2.27" evidence="4"/>
<comment type="similarity">
    <text evidence="13">Belongs to the RING-type zinc finger family. ATL subfamily.</text>
</comment>
<accession>I3S6K4</accession>
<dbReference type="GO" id="GO:0008270">
    <property type="term" value="F:zinc ion binding"/>
    <property type="evidence" value="ECO:0007669"/>
    <property type="project" value="UniProtKB-KW"/>
</dbReference>
<evidence type="ECO:0000256" key="3">
    <source>
        <dbReference type="ARBA" id="ARBA00004906"/>
    </source>
</evidence>
<evidence type="ECO:0000256" key="13">
    <source>
        <dbReference type="ARBA" id="ARBA00024209"/>
    </source>
</evidence>
<organism evidence="18">
    <name type="scientific">Lotus japonicus</name>
    <name type="common">Lotus corniculatus var. japonicus</name>
    <dbReference type="NCBI Taxonomy" id="34305"/>
    <lineage>
        <taxon>Eukaryota</taxon>
        <taxon>Viridiplantae</taxon>
        <taxon>Streptophyta</taxon>
        <taxon>Embryophyta</taxon>
        <taxon>Tracheophyta</taxon>
        <taxon>Spermatophyta</taxon>
        <taxon>Magnoliopsida</taxon>
        <taxon>eudicotyledons</taxon>
        <taxon>Gunneridae</taxon>
        <taxon>Pentapetalae</taxon>
        <taxon>rosids</taxon>
        <taxon>fabids</taxon>
        <taxon>Fabales</taxon>
        <taxon>Fabaceae</taxon>
        <taxon>Papilionoideae</taxon>
        <taxon>50 kb inversion clade</taxon>
        <taxon>NPAAA clade</taxon>
        <taxon>Hologalegina</taxon>
        <taxon>robinioid clade</taxon>
        <taxon>Loteae</taxon>
        <taxon>Lotus</taxon>
    </lineage>
</organism>
<dbReference type="SMART" id="SM00184">
    <property type="entry name" value="RING"/>
    <property type="match status" value="1"/>
</dbReference>
<evidence type="ECO:0000256" key="8">
    <source>
        <dbReference type="ARBA" id="ARBA00022771"/>
    </source>
</evidence>
<dbReference type="GO" id="GO:0061630">
    <property type="term" value="F:ubiquitin protein ligase activity"/>
    <property type="evidence" value="ECO:0007669"/>
    <property type="project" value="UniProtKB-EC"/>
</dbReference>
<keyword evidence="9" id="KW-0833">Ubl conjugation pathway</keyword>
<keyword evidence="11 16" id="KW-1133">Transmembrane helix</keyword>
<evidence type="ECO:0000256" key="2">
    <source>
        <dbReference type="ARBA" id="ARBA00004167"/>
    </source>
</evidence>
<dbReference type="InterPro" id="IPR044600">
    <property type="entry name" value="ATL1/ATL16-like"/>
</dbReference>
<dbReference type="InterPro" id="IPR013083">
    <property type="entry name" value="Znf_RING/FYVE/PHD"/>
</dbReference>
<feature type="region of interest" description="Disordered" evidence="15">
    <location>
        <begin position="179"/>
        <end position="203"/>
    </location>
</feature>
<feature type="region of interest" description="Disordered" evidence="15">
    <location>
        <begin position="267"/>
        <end position="286"/>
    </location>
</feature>
<dbReference type="PROSITE" id="PS50089">
    <property type="entry name" value="ZF_RING_2"/>
    <property type="match status" value="1"/>
</dbReference>
<name>I3S6K4_LOTJA</name>
<dbReference type="PANTHER" id="PTHR46913">
    <property type="entry name" value="RING-H2 FINGER PROTEIN ATL16"/>
    <property type="match status" value="1"/>
</dbReference>
<evidence type="ECO:0000256" key="5">
    <source>
        <dbReference type="ARBA" id="ARBA00022679"/>
    </source>
</evidence>
<evidence type="ECO:0000256" key="16">
    <source>
        <dbReference type="SAM" id="Phobius"/>
    </source>
</evidence>
<proteinExistence type="evidence at transcript level"/>
<dbReference type="KEGG" id="lja:130731463"/>
<keyword evidence="5" id="KW-0808">Transferase</keyword>
<evidence type="ECO:0000256" key="14">
    <source>
        <dbReference type="PROSITE-ProRule" id="PRU00175"/>
    </source>
</evidence>
<evidence type="ECO:0000256" key="10">
    <source>
        <dbReference type="ARBA" id="ARBA00022833"/>
    </source>
</evidence>
<feature type="transmembrane region" description="Helical" evidence="16">
    <location>
        <begin position="27"/>
        <end position="48"/>
    </location>
</feature>
<keyword evidence="8 14" id="KW-0863">Zinc-finger</keyword>
<dbReference type="UniPathway" id="UPA00143"/>
<dbReference type="GO" id="GO:0016567">
    <property type="term" value="P:protein ubiquitination"/>
    <property type="evidence" value="ECO:0007669"/>
    <property type="project" value="UniProtKB-UniPathway"/>
</dbReference>
<evidence type="ECO:0000256" key="6">
    <source>
        <dbReference type="ARBA" id="ARBA00022692"/>
    </source>
</evidence>
<comment type="subcellular location">
    <subcellularLocation>
        <location evidence="2">Membrane</location>
        <topology evidence="2">Single-pass membrane protein</topology>
    </subcellularLocation>
</comment>
<dbReference type="SUPFAM" id="SSF57850">
    <property type="entry name" value="RING/U-box"/>
    <property type="match status" value="1"/>
</dbReference>
<dbReference type="PANTHER" id="PTHR46913:SF1">
    <property type="entry name" value="RING-H2 FINGER PROTEIN ATL16"/>
    <property type="match status" value="1"/>
</dbReference>
<dbReference type="InterPro" id="IPR001841">
    <property type="entry name" value="Znf_RING"/>
</dbReference>
<evidence type="ECO:0000256" key="7">
    <source>
        <dbReference type="ARBA" id="ARBA00022723"/>
    </source>
</evidence>
<evidence type="ECO:0000256" key="1">
    <source>
        <dbReference type="ARBA" id="ARBA00000900"/>
    </source>
</evidence>
<evidence type="ECO:0000256" key="4">
    <source>
        <dbReference type="ARBA" id="ARBA00012483"/>
    </source>
</evidence>
<evidence type="ECO:0000313" key="18">
    <source>
        <dbReference type="EMBL" id="AFK35896.1"/>
    </source>
</evidence>
<feature type="domain" description="RING-type" evidence="17">
    <location>
        <begin position="99"/>
        <end position="141"/>
    </location>
</feature>
<dbReference type="CDD" id="cd16461">
    <property type="entry name" value="RING-H2_EL5-like"/>
    <property type="match status" value="1"/>
</dbReference>
<evidence type="ECO:0000256" key="12">
    <source>
        <dbReference type="ARBA" id="ARBA00023136"/>
    </source>
</evidence>
<keyword evidence="7" id="KW-0479">Metal-binding</keyword>
<dbReference type="Pfam" id="PF13639">
    <property type="entry name" value="zf-RING_2"/>
    <property type="match status" value="1"/>
</dbReference>
<evidence type="ECO:0000256" key="11">
    <source>
        <dbReference type="ARBA" id="ARBA00022989"/>
    </source>
</evidence>
<dbReference type="EMBL" id="BT136101">
    <property type="protein sequence ID" value="AFK35896.1"/>
    <property type="molecule type" value="mRNA"/>
</dbReference>
<keyword evidence="10" id="KW-0862">Zinc</keyword>
<reference evidence="18" key="1">
    <citation type="submission" date="2012-05" db="EMBL/GenBank/DDBJ databases">
        <authorList>
            <person name="Krishnakumar V."/>
            <person name="Cheung F."/>
            <person name="Xiao Y."/>
            <person name="Chan A."/>
            <person name="Moskal W.A."/>
            <person name="Town C.D."/>
        </authorList>
    </citation>
    <scope>NUCLEOTIDE SEQUENCE</scope>
</reference>
<dbReference type="GeneID" id="130731463"/>
<dbReference type="GO" id="GO:0016020">
    <property type="term" value="C:membrane"/>
    <property type="evidence" value="ECO:0007669"/>
    <property type="project" value="UniProtKB-SubCell"/>
</dbReference>
<feature type="compositionally biased region" description="Polar residues" evidence="15">
    <location>
        <begin position="270"/>
        <end position="286"/>
    </location>
</feature>
<comment type="catalytic activity">
    <reaction evidence="1">
        <text>S-ubiquitinyl-[E2 ubiquitin-conjugating enzyme]-L-cysteine + [acceptor protein]-L-lysine = [E2 ubiquitin-conjugating enzyme]-L-cysteine + N(6)-ubiquitinyl-[acceptor protein]-L-lysine.</text>
        <dbReference type="EC" id="2.3.2.27"/>
    </reaction>
</comment>
<evidence type="ECO:0000259" key="17">
    <source>
        <dbReference type="PROSITE" id="PS50089"/>
    </source>
</evidence>
<dbReference type="AlphaFoldDB" id="I3S6K4"/>
<comment type="pathway">
    <text evidence="3">Protein modification; protein ubiquitination.</text>
</comment>
<dbReference type="Gene3D" id="3.30.40.10">
    <property type="entry name" value="Zinc/RING finger domain, C3HC4 (zinc finger)"/>
    <property type="match status" value="1"/>
</dbReference>
<sequence length="286" mass="30832">MSMSDSSSSVASDKLGESPAVEFTGKIMMGAIIVLFMVVVCFLFKHLYDKGFWWRPGGDITTAPQSEPRRPRTGLDPSVLRSLPVVVFQSQDFKDGLECAVCLSELDEGEKARLLPKCNHGFHVDCIDMWFQSHSTCPLCRTSVASHDSDNNLQSSSSDSSSTFPTNVLIWGNDTQISSTTTPTSSLEGSTSQPPQAQLPCSSSSSSHTSCNCSNGNGELVIDIPSQITSSSLSPSASTFAEDELKSPIIGRLRSLKRLLSWDTRLNPLTPRSASSDVEQAGGRQS</sequence>
<evidence type="ECO:0000256" key="15">
    <source>
        <dbReference type="SAM" id="MobiDB-lite"/>
    </source>
</evidence>
<evidence type="ECO:0000256" key="9">
    <source>
        <dbReference type="ARBA" id="ARBA00022786"/>
    </source>
</evidence>
<dbReference type="FunFam" id="3.30.40.10:FF:000475">
    <property type="entry name" value="RING-H2 finger protein ATL3"/>
    <property type="match status" value="1"/>
</dbReference>
<keyword evidence="12 16" id="KW-0472">Membrane</keyword>
<dbReference type="OMA" id="FWWRVEQ"/>
<dbReference type="OrthoDB" id="8062037at2759"/>
<dbReference type="RefSeq" id="XP_057439749.1">
    <property type="nucleotide sequence ID" value="XM_057583766.1"/>
</dbReference>